<comment type="function">
    <text evidence="10">Specifically catalyzes the dephosphorylation of 2-phosphoglycolate. Is involved in the dissimilation of the intracellular 2-phosphoglycolate formed during the DNA repair of 3'-phosphoglycolate ends, a major class of DNA lesions induced by oxidative stress.</text>
</comment>
<dbReference type="Gene3D" id="1.10.150.240">
    <property type="entry name" value="Putative phosphatase, domain 2"/>
    <property type="match status" value="1"/>
</dbReference>
<keyword evidence="9 10" id="KW-0119">Carbohydrate metabolism</keyword>
<dbReference type="PANTHER" id="PTHR43434">
    <property type="entry name" value="PHOSPHOGLYCOLATE PHOSPHATASE"/>
    <property type="match status" value="1"/>
</dbReference>
<keyword evidence="7 10" id="KW-0378">Hydrolase</keyword>
<organism evidence="11 12">
    <name type="scientific">Marinomonas aquiplantarum</name>
    <dbReference type="NCBI Taxonomy" id="491951"/>
    <lineage>
        <taxon>Bacteria</taxon>
        <taxon>Pseudomonadati</taxon>
        <taxon>Pseudomonadota</taxon>
        <taxon>Gammaproteobacteria</taxon>
        <taxon>Oceanospirillales</taxon>
        <taxon>Oceanospirillaceae</taxon>
        <taxon>Marinomonas</taxon>
    </lineage>
</organism>
<dbReference type="InterPro" id="IPR023214">
    <property type="entry name" value="HAD_sf"/>
</dbReference>
<dbReference type="NCBIfam" id="TIGR01549">
    <property type="entry name" value="HAD-SF-IA-v1"/>
    <property type="match status" value="1"/>
</dbReference>
<comment type="catalytic activity">
    <reaction evidence="1 10">
        <text>2-phosphoglycolate + H2O = glycolate + phosphate</text>
        <dbReference type="Rhea" id="RHEA:14369"/>
        <dbReference type="ChEBI" id="CHEBI:15377"/>
        <dbReference type="ChEBI" id="CHEBI:29805"/>
        <dbReference type="ChEBI" id="CHEBI:43474"/>
        <dbReference type="ChEBI" id="CHEBI:58033"/>
        <dbReference type="EC" id="3.1.3.18"/>
    </reaction>
</comment>
<dbReference type="EMBL" id="QNRF01000002">
    <property type="protein sequence ID" value="RBO84856.1"/>
    <property type="molecule type" value="Genomic_DNA"/>
</dbReference>
<dbReference type="NCBIfam" id="NF009695">
    <property type="entry name" value="PRK13222.1-2"/>
    <property type="match status" value="1"/>
</dbReference>
<evidence type="ECO:0000256" key="5">
    <source>
        <dbReference type="ARBA" id="ARBA00013078"/>
    </source>
</evidence>
<evidence type="ECO:0000256" key="8">
    <source>
        <dbReference type="ARBA" id="ARBA00022842"/>
    </source>
</evidence>
<dbReference type="GO" id="GO:0005975">
    <property type="term" value="P:carbohydrate metabolic process"/>
    <property type="evidence" value="ECO:0007669"/>
    <property type="project" value="InterPro"/>
</dbReference>
<keyword evidence="12" id="KW-1185">Reference proteome</keyword>
<dbReference type="SFLD" id="SFLDG01129">
    <property type="entry name" value="C1.5:_HAD__Beta-PGM__Phosphata"/>
    <property type="match status" value="1"/>
</dbReference>
<dbReference type="Gene3D" id="3.40.50.1000">
    <property type="entry name" value="HAD superfamily/HAD-like"/>
    <property type="match status" value="1"/>
</dbReference>
<dbReference type="SUPFAM" id="SSF56784">
    <property type="entry name" value="HAD-like"/>
    <property type="match status" value="1"/>
</dbReference>
<sequence length="226" mass="24923">MKTPKYFSKWFEGWPDLVCLDLDGTLVDSVPDIAAAVDAFLSEFQAPLAGEEQVRAWVGLGAAKLIEQALDWAGLSQDKHEEAYRLFLIHYHQHLTDHSKLYPNVVAILKAFKHNSVPVALITNKPSVFIKPILDKFGITEEFAWFLGGDTLDEKKPSALPLLHCSEAIEAQPERCLMIGDSITDFKAAQNAGFKSALVTYGYHQGVDLKGLGADAIIDDLAELLV</sequence>
<evidence type="ECO:0000256" key="9">
    <source>
        <dbReference type="ARBA" id="ARBA00023277"/>
    </source>
</evidence>
<dbReference type="Pfam" id="PF13419">
    <property type="entry name" value="HAD_2"/>
    <property type="match status" value="1"/>
</dbReference>
<dbReference type="OrthoDB" id="9776368at2"/>
<keyword evidence="6 10" id="KW-0479">Metal-binding</keyword>
<comment type="pathway">
    <text evidence="3 10">Organic acid metabolism; glycolate biosynthesis; glycolate from 2-phosphoglycolate: step 1/1.</text>
</comment>
<dbReference type="SFLD" id="SFLDG01135">
    <property type="entry name" value="C1.5.6:_HAD__Beta-PGM__Phospha"/>
    <property type="match status" value="1"/>
</dbReference>
<dbReference type="InterPro" id="IPR037512">
    <property type="entry name" value="PGPase_prok"/>
</dbReference>
<protein>
    <recommendedName>
        <fullName evidence="5 10">Phosphoglycolate phosphatase</fullName>
        <shortName evidence="10">PGP</shortName>
        <shortName evidence="10">PGPase</shortName>
        <ecNumber evidence="5 10">3.1.3.18</ecNumber>
    </recommendedName>
</protein>
<dbReference type="EC" id="3.1.3.18" evidence="5 10"/>
<reference evidence="11 12" key="1">
    <citation type="submission" date="2018-06" db="EMBL/GenBank/DDBJ databases">
        <title>Genomic Encyclopedia of Type Strains, Phase III (KMG-III): the genomes of soil and plant-associated and newly described type strains.</title>
        <authorList>
            <person name="Whitman W."/>
        </authorList>
    </citation>
    <scope>NUCLEOTIDE SEQUENCE [LARGE SCALE GENOMIC DNA]</scope>
    <source>
        <strain evidence="11 12">CECT 7732</strain>
    </source>
</reference>
<evidence type="ECO:0000256" key="10">
    <source>
        <dbReference type="HAMAP-Rule" id="MF_00495"/>
    </source>
</evidence>
<evidence type="ECO:0000256" key="4">
    <source>
        <dbReference type="ARBA" id="ARBA00006171"/>
    </source>
</evidence>
<keyword evidence="8 10" id="KW-0460">Magnesium</keyword>
<feature type="binding site" evidence="10">
    <location>
        <position position="23"/>
    </location>
    <ligand>
        <name>Mg(2+)</name>
        <dbReference type="ChEBI" id="CHEBI:18420"/>
    </ligand>
</feature>
<evidence type="ECO:0000313" key="12">
    <source>
        <dbReference type="Proteomes" id="UP000252086"/>
    </source>
</evidence>
<proteinExistence type="inferred from homology"/>
<dbReference type="FunFam" id="3.40.50.1000:FF:000022">
    <property type="entry name" value="Phosphoglycolate phosphatase"/>
    <property type="match status" value="1"/>
</dbReference>
<dbReference type="GO" id="GO:0006281">
    <property type="term" value="P:DNA repair"/>
    <property type="evidence" value="ECO:0007669"/>
    <property type="project" value="TreeGrafter"/>
</dbReference>
<dbReference type="InterPro" id="IPR041492">
    <property type="entry name" value="HAD_2"/>
</dbReference>
<dbReference type="InterPro" id="IPR023198">
    <property type="entry name" value="PGP-like_dom2"/>
</dbReference>
<dbReference type="HAMAP" id="MF_00495">
    <property type="entry name" value="GPH_hydrolase_bact"/>
    <property type="match status" value="1"/>
</dbReference>
<dbReference type="CDD" id="cd16417">
    <property type="entry name" value="HAD_PGPase"/>
    <property type="match status" value="1"/>
</dbReference>
<feature type="binding site" evidence="10">
    <location>
        <position position="21"/>
    </location>
    <ligand>
        <name>Mg(2+)</name>
        <dbReference type="ChEBI" id="CHEBI:18420"/>
    </ligand>
</feature>
<evidence type="ECO:0000256" key="3">
    <source>
        <dbReference type="ARBA" id="ARBA00004818"/>
    </source>
</evidence>
<evidence type="ECO:0000256" key="1">
    <source>
        <dbReference type="ARBA" id="ARBA00000830"/>
    </source>
</evidence>
<comment type="cofactor">
    <cofactor evidence="2 10">
        <name>Mg(2+)</name>
        <dbReference type="ChEBI" id="CHEBI:18420"/>
    </cofactor>
</comment>
<accession>A0A366D4G3</accession>
<gene>
    <name evidence="11" type="ORF">DFP76_102256</name>
</gene>
<name>A0A366D4G3_9GAMM</name>
<dbReference type="GO" id="GO:0008967">
    <property type="term" value="F:phosphoglycolate phosphatase activity"/>
    <property type="evidence" value="ECO:0007669"/>
    <property type="project" value="UniProtKB-UniRule"/>
</dbReference>
<comment type="caution">
    <text evidence="11">The sequence shown here is derived from an EMBL/GenBank/DDBJ whole genome shotgun (WGS) entry which is preliminary data.</text>
</comment>
<feature type="active site" description="Nucleophile" evidence="10">
    <location>
        <position position="21"/>
    </location>
</feature>
<dbReference type="GO" id="GO:0046295">
    <property type="term" value="P:glycolate biosynthetic process"/>
    <property type="evidence" value="ECO:0007669"/>
    <property type="project" value="UniProtKB-UniRule"/>
</dbReference>
<evidence type="ECO:0000256" key="6">
    <source>
        <dbReference type="ARBA" id="ARBA00022723"/>
    </source>
</evidence>
<dbReference type="InterPro" id="IPR006439">
    <property type="entry name" value="HAD-SF_hydro_IA"/>
</dbReference>
<dbReference type="AlphaFoldDB" id="A0A366D4G3"/>
<dbReference type="NCBIfam" id="TIGR01449">
    <property type="entry name" value="PGP_bact"/>
    <property type="match status" value="1"/>
</dbReference>
<feature type="binding site" evidence="10">
    <location>
        <position position="181"/>
    </location>
    <ligand>
        <name>Mg(2+)</name>
        <dbReference type="ChEBI" id="CHEBI:18420"/>
    </ligand>
</feature>
<dbReference type="GO" id="GO:0005829">
    <property type="term" value="C:cytosol"/>
    <property type="evidence" value="ECO:0007669"/>
    <property type="project" value="TreeGrafter"/>
</dbReference>
<dbReference type="InterPro" id="IPR050155">
    <property type="entry name" value="HAD-like_hydrolase_sf"/>
</dbReference>
<evidence type="ECO:0000256" key="7">
    <source>
        <dbReference type="ARBA" id="ARBA00022801"/>
    </source>
</evidence>
<dbReference type="PANTHER" id="PTHR43434:SF1">
    <property type="entry name" value="PHOSPHOGLYCOLATE PHOSPHATASE"/>
    <property type="match status" value="1"/>
</dbReference>
<dbReference type="UniPathway" id="UPA00865">
    <property type="reaction ID" value="UER00834"/>
</dbReference>
<evidence type="ECO:0000313" key="11">
    <source>
        <dbReference type="EMBL" id="RBO84856.1"/>
    </source>
</evidence>
<dbReference type="InterPro" id="IPR036412">
    <property type="entry name" value="HAD-like_sf"/>
</dbReference>
<evidence type="ECO:0000256" key="2">
    <source>
        <dbReference type="ARBA" id="ARBA00001946"/>
    </source>
</evidence>
<comment type="similarity">
    <text evidence="4 10">Belongs to the HAD-like hydrolase superfamily. CbbY/CbbZ/Gph/YieH family.</text>
</comment>
<dbReference type="GO" id="GO:0046872">
    <property type="term" value="F:metal ion binding"/>
    <property type="evidence" value="ECO:0007669"/>
    <property type="project" value="UniProtKB-KW"/>
</dbReference>
<dbReference type="Proteomes" id="UP000252086">
    <property type="component" value="Unassembled WGS sequence"/>
</dbReference>
<dbReference type="RefSeq" id="WP_113873488.1">
    <property type="nucleotide sequence ID" value="NZ_QNRF01000002.1"/>
</dbReference>
<dbReference type="SFLD" id="SFLDS00003">
    <property type="entry name" value="Haloacid_Dehalogenase"/>
    <property type="match status" value="1"/>
</dbReference>